<feature type="region of interest" description="Disordered" evidence="4">
    <location>
        <begin position="17"/>
        <end position="50"/>
    </location>
</feature>
<gene>
    <name evidence="6" type="ORF">HYH03_007494</name>
</gene>
<keyword evidence="2" id="KW-0547">Nucleotide-binding</keyword>
<dbReference type="InterPro" id="IPR003439">
    <property type="entry name" value="ABC_transporter-like_ATP-bd"/>
</dbReference>
<dbReference type="SMART" id="SM00382">
    <property type="entry name" value="AAA"/>
    <property type="match status" value="1"/>
</dbReference>
<dbReference type="PROSITE" id="PS50893">
    <property type="entry name" value="ABC_TRANSPORTER_2"/>
    <property type="match status" value="1"/>
</dbReference>
<dbReference type="AlphaFoldDB" id="A0A836BZY7"/>
<feature type="compositionally biased region" description="Basic residues" evidence="4">
    <location>
        <begin position="31"/>
        <end position="42"/>
    </location>
</feature>
<organism evidence="6 7">
    <name type="scientific">Edaphochlamys debaryana</name>
    <dbReference type="NCBI Taxonomy" id="47281"/>
    <lineage>
        <taxon>Eukaryota</taxon>
        <taxon>Viridiplantae</taxon>
        <taxon>Chlorophyta</taxon>
        <taxon>core chlorophytes</taxon>
        <taxon>Chlorophyceae</taxon>
        <taxon>CS clade</taxon>
        <taxon>Chlamydomonadales</taxon>
        <taxon>Chlamydomonadales incertae sedis</taxon>
        <taxon>Edaphochlamys</taxon>
    </lineage>
</organism>
<evidence type="ECO:0000313" key="6">
    <source>
        <dbReference type="EMBL" id="KAG2494442.1"/>
    </source>
</evidence>
<dbReference type="GO" id="GO:0016887">
    <property type="term" value="F:ATP hydrolysis activity"/>
    <property type="evidence" value="ECO:0007669"/>
    <property type="project" value="InterPro"/>
</dbReference>
<keyword evidence="3" id="KW-0067">ATP-binding</keyword>
<feature type="domain" description="ABC transporter" evidence="5">
    <location>
        <begin position="162"/>
        <end position="434"/>
    </location>
</feature>
<evidence type="ECO:0000256" key="3">
    <source>
        <dbReference type="ARBA" id="ARBA00022840"/>
    </source>
</evidence>
<dbReference type="GO" id="GO:0005524">
    <property type="term" value="F:ATP binding"/>
    <property type="evidence" value="ECO:0007669"/>
    <property type="project" value="UniProtKB-KW"/>
</dbReference>
<dbReference type="PROSITE" id="PS00211">
    <property type="entry name" value="ABC_TRANSPORTER_1"/>
    <property type="match status" value="1"/>
</dbReference>
<feature type="region of interest" description="Disordered" evidence="4">
    <location>
        <begin position="240"/>
        <end position="264"/>
    </location>
</feature>
<reference evidence="6" key="1">
    <citation type="journal article" date="2020" name="bioRxiv">
        <title>Comparative genomics of Chlamydomonas.</title>
        <authorList>
            <person name="Craig R.J."/>
            <person name="Hasan A.R."/>
            <person name="Ness R.W."/>
            <person name="Keightley P.D."/>
        </authorList>
    </citation>
    <scope>NUCLEOTIDE SEQUENCE</scope>
    <source>
        <strain evidence="6">CCAP 11/70</strain>
    </source>
</reference>
<dbReference type="EMBL" id="JAEHOE010000031">
    <property type="protein sequence ID" value="KAG2494442.1"/>
    <property type="molecule type" value="Genomic_DNA"/>
</dbReference>
<dbReference type="CDD" id="cd03225">
    <property type="entry name" value="ABC_cobalt_CbiO_domain1"/>
    <property type="match status" value="1"/>
</dbReference>
<dbReference type="Proteomes" id="UP000612055">
    <property type="component" value="Unassembled WGS sequence"/>
</dbReference>
<dbReference type="InterPro" id="IPR015856">
    <property type="entry name" value="ABC_transpr_CbiO/EcfA_su"/>
</dbReference>
<dbReference type="PANTHER" id="PTHR43553">
    <property type="entry name" value="HEAVY METAL TRANSPORTER"/>
    <property type="match status" value="1"/>
</dbReference>
<dbReference type="Pfam" id="PF00005">
    <property type="entry name" value="ABC_tran"/>
    <property type="match status" value="2"/>
</dbReference>
<dbReference type="InterPro" id="IPR027417">
    <property type="entry name" value="P-loop_NTPase"/>
</dbReference>
<dbReference type="InterPro" id="IPR003593">
    <property type="entry name" value="AAA+_ATPase"/>
</dbReference>
<evidence type="ECO:0000259" key="5">
    <source>
        <dbReference type="PROSITE" id="PS50893"/>
    </source>
</evidence>
<dbReference type="OrthoDB" id="10255969at2759"/>
<sequence length="434" mass="46365">MSSKLVKKQLSALVHTELKENPALSKNSKSKEKRRQKQKATKLKQLQKEAHIASTAKNLQRRNLAYYQTTKGPSEQNAQLMAQLLTAATKKKAPPAPAPACPLSRSPRAARLTVCRSAAPSGAGGAAGSAFGDPNTLVGMLMAYAVQLQQQEGAGASNGAVIRVENLSFHPPGSENPLLDDVSMRLPANSLGLVIGRSGSGKTTLLQVLAGLTEQTSGHVRILKGAQAAATVAANGNGSPAAQLPGSNGNGNGAGPYPAGAGGPLPPAPSLTMDERMQQVGLVFQFPERHFLGESLMQELTFTWPRLPQYWGDRQLMSNKMQQVLQAVGLEDIPLEVPPWALSGGQQRRLALAIQLVRQPALLLLDEPLAGLDWTSRQEVVTILRKLKEQCTLLVVSHDLAEMAPLVDCAWRMLPGGRCEPVTWPPTDLEGLEQ</sequence>
<dbReference type="InterPro" id="IPR050095">
    <property type="entry name" value="ECF_ABC_transporter_ATP-bd"/>
</dbReference>
<keyword evidence="1" id="KW-0813">Transport</keyword>
<comment type="caution">
    <text evidence="6">The sequence shown here is derived from an EMBL/GenBank/DDBJ whole genome shotgun (WGS) entry which is preliminary data.</text>
</comment>
<evidence type="ECO:0000256" key="1">
    <source>
        <dbReference type="ARBA" id="ARBA00022448"/>
    </source>
</evidence>
<dbReference type="SUPFAM" id="SSF52540">
    <property type="entry name" value="P-loop containing nucleoside triphosphate hydrolases"/>
    <property type="match status" value="1"/>
</dbReference>
<keyword evidence="7" id="KW-1185">Reference proteome</keyword>
<evidence type="ECO:0000256" key="4">
    <source>
        <dbReference type="SAM" id="MobiDB-lite"/>
    </source>
</evidence>
<evidence type="ECO:0000313" key="7">
    <source>
        <dbReference type="Proteomes" id="UP000612055"/>
    </source>
</evidence>
<proteinExistence type="predicted"/>
<name>A0A836BZY7_9CHLO</name>
<dbReference type="GO" id="GO:0016020">
    <property type="term" value="C:membrane"/>
    <property type="evidence" value="ECO:0007669"/>
    <property type="project" value="InterPro"/>
</dbReference>
<accession>A0A836BZY7</accession>
<evidence type="ECO:0000256" key="2">
    <source>
        <dbReference type="ARBA" id="ARBA00022741"/>
    </source>
</evidence>
<dbReference type="InterPro" id="IPR017871">
    <property type="entry name" value="ABC_transporter-like_CS"/>
</dbReference>
<protein>
    <recommendedName>
        <fullName evidence="5">ABC transporter domain-containing protein</fullName>
    </recommendedName>
</protein>
<dbReference type="GO" id="GO:0009941">
    <property type="term" value="C:chloroplast envelope"/>
    <property type="evidence" value="ECO:0007669"/>
    <property type="project" value="TreeGrafter"/>
</dbReference>
<dbReference type="PANTHER" id="PTHR43553:SF1">
    <property type="entry name" value="ABC TRANSPORTER I FAMILY MEMBER 11, CHLOROPLASTIC"/>
    <property type="match status" value="1"/>
</dbReference>
<dbReference type="GO" id="GO:0042626">
    <property type="term" value="F:ATPase-coupled transmembrane transporter activity"/>
    <property type="evidence" value="ECO:0007669"/>
    <property type="project" value="TreeGrafter"/>
</dbReference>
<dbReference type="Gene3D" id="3.40.50.300">
    <property type="entry name" value="P-loop containing nucleotide triphosphate hydrolases"/>
    <property type="match status" value="1"/>
</dbReference>